<dbReference type="AlphaFoldDB" id="A0A177NAD6"/>
<sequence length="152" mass="17322">MYFLLASSYKIAWPLTAMQLEVYRRNIVLFETLAAINERFAKLQDLLAAAMRHACLLSGEPSDRFLKLLSFFQKVGVIISVENWQLCRAARSFAAHDYEINYAIIAEHFNNLSDLVSELFGVSARSLFCDELIRVSLKDNDFASDFIAITTQ</sequence>
<protein>
    <submittedName>
        <fullName evidence="1">Uncharacterized protein</fullName>
    </submittedName>
</protein>
<dbReference type="EMBL" id="LUUK01000196">
    <property type="protein sequence ID" value="OAI14927.1"/>
    <property type="molecule type" value="Genomic_DNA"/>
</dbReference>
<proteinExistence type="predicted"/>
<organism evidence="1 2">
    <name type="scientific">Methylomonas koyamae</name>
    <dbReference type="NCBI Taxonomy" id="702114"/>
    <lineage>
        <taxon>Bacteria</taxon>
        <taxon>Pseudomonadati</taxon>
        <taxon>Pseudomonadota</taxon>
        <taxon>Gammaproteobacteria</taxon>
        <taxon>Methylococcales</taxon>
        <taxon>Methylococcaceae</taxon>
        <taxon>Methylomonas</taxon>
    </lineage>
</organism>
<reference evidence="2" key="1">
    <citation type="submission" date="2016-03" db="EMBL/GenBank/DDBJ databases">
        <authorList>
            <person name="Heylen K."/>
            <person name="De Vos P."/>
            <person name="Vekeman B."/>
        </authorList>
    </citation>
    <scope>NUCLEOTIDE SEQUENCE [LARGE SCALE GENOMIC DNA]</scope>
    <source>
        <strain evidence="2">R-45383</strain>
    </source>
</reference>
<accession>A0A177NAD6</accession>
<comment type="caution">
    <text evidence="1">The sequence shown here is derived from an EMBL/GenBank/DDBJ whole genome shotgun (WGS) entry which is preliminary data.</text>
</comment>
<evidence type="ECO:0000313" key="2">
    <source>
        <dbReference type="Proteomes" id="UP000077628"/>
    </source>
</evidence>
<dbReference type="SUPFAM" id="SSF81593">
    <property type="entry name" value="Nucleotidyltransferase substrate binding subunit/domain"/>
    <property type="match status" value="1"/>
</dbReference>
<gene>
    <name evidence="1" type="ORF">A1355_11665</name>
</gene>
<dbReference type="Proteomes" id="UP000077628">
    <property type="component" value="Unassembled WGS sequence"/>
</dbReference>
<keyword evidence="2" id="KW-1185">Reference proteome</keyword>
<evidence type="ECO:0000313" key="1">
    <source>
        <dbReference type="EMBL" id="OAI14927.1"/>
    </source>
</evidence>
<name>A0A177NAD6_9GAMM</name>
<dbReference type="STRING" id="702114.A1355_11665"/>